<dbReference type="PANTHER" id="PTHR14905:SF7">
    <property type="entry name" value="VON WILLEBRAND FACTOR A DOMAIN-CONTAINING PROTEIN 7"/>
    <property type="match status" value="1"/>
</dbReference>
<gene>
    <name evidence="2" type="ORF">G7Y89_g1301</name>
</gene>
<dbReference type="InterPro" id="IPR010816">
    <property type="entry name" value="Het-C"/>
</dbReference>
<dbReference type="AlphaFoldDB" id="A0A8H4W754"/>
<feature type="compositionally biased region" description="Polar residues" evidence="1">
    <location>
        <begin position="614"/>
        <end position="625"/>
    </location>
</feature>
<reference evidence="2 3" key="1">
    <citation type="submission" date="2020-03" db="EMBL/GenBank/DDBJ databases">
        <title>Draft Genome Sequence of Cudoniella acicularis.</title>
        <authorList>
            <person name="Buettner E."/>
            <person name="Kellner H."/>
        </authorList>
    </citation>
    <scope>NUCLEOTIDE SEQUENCE [LARGE SCALE GENOMIC DNA]</scope>
    <source>
        <strain evidence="2 3">DSM 108380</strain>
    </source>
</reference>
<protein>
    <recommendedName>
        <fullName evidence="4">Het-C-domain-containing protein</fullName>
    </recommendedName>
</protein>
<evidence type="ECO:0000313" key="3">
    <source>
        <dbReference type="Proteomes" id="UP000566819"/>
    </source>
</evidence>
<sequence>MEVGCLHLAFPAPYLTKGEDIEDMLKTIAFIKGQKWTTMMVKRVYFGNWLRDYSQAVDVGSLKGVQAPTIRILVWVLSFLSFGYATEEFEVTEERLGVYRPEEHIDNPKDYADNVDARQYDPRLRGPVQQVELDVDPHTGMKNYIASENGGWATSVGYIKFSFTRSIHFGRLYTNGAGGNRGKEADLCEALRFALLRGKFRENFKALGTNPFKDFGAHTNYCELTLREMGYHGVFPHVGTATEINVRGHRIFPLITGTFGGVDFLHSVLGEANDHFTQSEVEEMDLALKNAENAQASGQRVSGGANFVNLLSQVPGSGGDLAQTARDLQAQSAAQEYENETLKASSNVNTQFMGPPGSTTGPAGPGIPGMSDNLDPVKVAKKIYPILVFRDRIVKAINATIAKIPGLESLIEKISETLTLFVLSLLSPFVRPIIDAVSKALKEGSSSVVEASAKQQYEVWTDPQSSNPTHSMLSKDHFSNKLNGVAGRVATTILQYVAPRILYAWQNPGVPVEEVMSDITRVFHHPALRDESIEVQRNMFNTVRKWVEEQPDRNNLNTVLSSDSVRAGRNHHTSGENEHGHSHGALGGHGKTSGSVWSEIKSRDLGAMEGADGNPQTSYITSSPQPGSPVAPPHSPQFGYQNIGAHSRPTSSQGGYLSAGPPHGSYQNHHHHQVSYQQDYGSSYQQPPYGGPEGGYQQGPPYPGGFGGPSGPHGGPSPQYPPHQPPHGGYPHQGPPPPGWQGGPPPPSQQYPPQQPPYGGYQGGGYGGGY</sequence>
<dbReference type="InterPro" id="IPR052577">
    <property type="entry name" value="VWA7"/>
</dbReference>
<feature type="region of interest" description="Disordered" evidence="1">
    <location>
        <begin position="344"/>
        <end position="369"/>
    </location>
</feature>
<feature type="region of interest" description="Disordered" evidence="1">
    <location>
        <begin position="554"/>
        <end position="770"/>
    </location>
</feature>
<evidence type="ECO:0000256" key="1">
    <source>
        <dbReference type="SAM" id="MobiDB-lite"/>
    </source>
</evidence>
<keyword evidence="3" id="KW-1185">Reference proteome</keyword>
<feature type="compositionally biased region" description="Pro residues" evidence="1">
    <location>
        <begin position="626"/>
        <end position="635"/>
    </location>
</feature>
<feature type="compositionally biased region" description="Gly residues" evidence="1">
    <location>
        <begin position="760"/>
        <end position="770"/>
    </location>
</feature>
<comment type="caution">
    <text evidence="2">The sequence shown here is derived from an EMBL/GenBank/DDBJ whole genome shotgun (WGS) entry which is preliminary data.</text>
</comment>
<evidence type="ECO:0008006" key="4">
    <source>
        <dbReference type="Google" id="ProtNLM"/>
    </source>
</evidence>
<proteinExistence type="predicted"/>
<evidence type="ECO:0000313" key="2">
    <source>
        <dbReference type="EMBL" id="KAF4636793.1"/>
    </source>
</evidence>
<name>A0A8H4W754_9HELO</name>
<feature type="compositionally biased region" description="Polar residues" evidence="1">
    <location>
        <begin position="554"/>
        <end position="564"/>
    </location>
</feature>
<feature type="compositionally biased region" description="Gly residues" evidence="1">
    <location>
        <begin position="704"/>
        <end position="714"/>
    </location>
</feature>
<dbReference type="Pfam" id="PF07217">
    <property type="entry name" value="Het-C"/>
    <property type="match status" value="1"/>
</dbReference>
<feature type="compositionally biased region" description="Low complexity" evidence="1">
    <location>
        <begin position="674"/>
        <end position="688"/>
    </location>
</feature>
<dbReference type="Proteomes" id="UP000566819">
    <property type="component" value="Unassembled WGS sequence"/>
</dbReference>
<accession>A0A8H4W754</accession>
<organism evidence="2 3">
    <name type="scientific">Cudoniella acicularis</name>
    <dbReference type="NCBI Taxonomy" id="354080"/>
    <lineage>
        <taxon>Eukaryota</taxon>
        <taxon>Fungi</taxon>
        <taxon>Dikarya</taxon>
        <taxon>Ascomycota</taxon>
        <taxon>Pezizomycotina</taxon>
        <taxon>Leotiomycetes</taxon>
        <taxon>Helotiales</taxon>
        <taxon>Tricladiaceae</taxon>
        <taxon>Cudoniella</taxon>
    </lineage>
</organism>
<dbReference type="PANTHER" id="PTHR14905">
    <property type="entry name" value="NG37"/>
    <property type="match status" value="1"/>
</dbReference>
<feature type="compositionally biased region" description="Pro residues" evidence="1">
    <location>
        <begin position="733"/>
        <end position="756"/>
    </location>
</feature>
<dbReference type="EMBL" id="JAAMPI010000049">
    <property type="protein sequence ID" value="KAF4636793.1"/>
    <property type="molecule type" value="Genomic_DNA"/>
</dbReference>
<dbReference type="OrthoDB" id="2506204at2759"/>